<dbReference type="PANTHER" id="PTHR43774:SF1">
    <property type="entry name" value="PEPTIDE METHIONINE SULFOXIDE REDUCTASE MSRA 2"/>
    <property type="match status" value="1"/>
</dbReference>
<comment type="caution">
    <text evidence="7">The sequence shown here is derived from an EMBL/GenBank/DDBJ whole genome shotgun (WGS) entry which is preliminary data.</text>
</comment>
<evidence type="ECO:0000256" key="1">
    <source>
        <dbReference type="ARBA" id="ARBA00005591"/>
    </source>
</evidence>
<feature type="domain" description="Selenoprotein methionine sulfoxide reductase A helical" evidence="6">
    <location>
        <begin position="158"/>
        <end position="185"/>
    </location>
</feature>
<dbReference type="InterPro" id="IPR049006">
    <property type="entry name" value="MsrA_helical"/>
</dbReference>
<evidence type="ECO:0000259" key="6">
    <source>
        <dbReference type="Pfam" id="PF20939"/>
    </source>
</evidence>
<name>A0A8J5JEZ8_HOMAM</name>
<dbReference type="EC" id="1.8.4.11" evidence="2"/>
<accession>A0A8J5JEZ8</accession>
<dbReference type="GO" id="GO:0008113">
    <property type="term" value="F:peptide-methionine (S)-S-oxide reductase activity"/>
    <property type="evidence" value="ECO:0007669"/>
    <property type="project" value="UniProtKB-EC"/>
</dbReference>
<feature type="domain" description="Peptide methionine sulphoxide reductase MsrA" evidence="5">
    <location>
        <begin position="22"/>
        <end position="145"/>
    </location>
</feature>
<keyword evidence="8" id="KW-1185">Reference proteome</keyword>
<evidence type="ECO:0000256" key="3">
    <source>
        <dbReference type="ARBA" id="ARBA00023002"/>
    </source>
</evidence>
<dbReference type="FunFam" id="3.30.1060.10:FF:000004">
    <property type="entry name" value="Peptide methionine sulfoxide reductase A5"/>
    <property type="match status" value="1"/>
</dbReference>
<keyword evidence="3" id="KW-0560">Oxidoreductase</keyword>
<dbReference type="SUPFAM" id="SSF55068">
    <property type="entry name" value="Peptide methionine sulfoxide reductase"/>
    <property type="match status" value="1"/>
</dbReference>
<evidence type="ECO:0000256" key="2">
    <source>
        <dbReference type="ARBA" id="ARBA00012502"/>
    </source>
</evidence>
<dbReference type="PANTHER" id="PTHR43774">
    <property type="entry name" value="PEPTIDE METHIONINE SULFOXIDE REDUCTASE"/>
    <property type="match status" value="1"/>
</dbReference>
<evidence type="ECO:0000313" key="8">
    <source>
        <dbReference type="Proteomes" id="UP000747542"/>
    </source>
</evidence>
<dbReference type="EMBL" id="JAHLQT010047199">
    <property type="protein sequence ID" value="KAG7153388.1"/>
    <property type="molecule type" value="Genomic_DNA"/>
</dbReference>
<dbReference type="AlphaFoldDB" id="A0A8J5JEZ8"/>
<dbReference type="Pfam" id="PF01625">
    <property type="entry name" value="PMSR"/>
    <property type="match status" value="1"/>
</dbReference>
<gene>
    <name evidence="7" type="primary">Eip71CD-L</name>
    <name evidence="7" type="ORF">Hamer_G010700</name>
</gene>
<protein>
    <recommendedName>
        <fullName evidence="2">peptide-methionine (S)-S-oxide reductase</fullName>
        <ecNumber evidence="2">1.8.4.11</ecNumber>
    </recommendedName>
    <alternativeName>
        <fullName evidence="4">Peptide-methionine (S)-S-oxide reductase</fullName>
    </alternativeName>
</protein>
<dbReference type="InterPro" id="IPR036509">
    <property type="entry name" value="Met_Sox_Rdtase_MsrA_sf"/>
</dbReference>
<dbReference type="Proteomes" id="UP000747542">
    <property type="component" value="Unassembled WGS sequence"/>
</dbReference>
<dbReference type="Gene3D" id="3.30.1060.10">
    <property type="entry name" value="Peptide methionine sulphoxide reductase MsrA"/>
    <property type="match status" value="1"/>
</dbReference>
<evidence type="ECO:0000313" key="7">
    <source>
        <dbReference type="EMBL" id="KAG7153388.1"/>
    </source>
</evidence>
<organism evidence="7 8">
    <name type="scientific">Homarus americanus</name>
    <name type="common">American lobster</name>
    <dbReference type="NCBI Taxonomy" id="6706"/>
    <lineage>
        <taxon>Eukaryota</taxon>
        <taxon>Metazoa</taxon>
        <taxon>Ecdysozoa</taxon>
        <taxon>Arthropoda</taxon>
        <taxon>Crustacea</taxon>
        <taxon>Multicrustacea</taxon>
        <taxon>Malacostraca</taxon>
        <taxon>Eumalacostraca</taxon>
        <taxon>Eucarida</taxon>
        <taxon>Decapoda</taxon>
        <taxon>Pleocyemata</taxon>
        <taxon>Astacidea</taxon>
        <taxon>Nephropoidea</taxon>
        <taxon>Nephropidae</taxon>
        <taxon>Homarus</taxon>
    </lineage>
</organism>
<dbReference type="InterPro" id="IPR002569">
    <property type="entry name" value="Met_Sox_Rdtase_MsrA_dom"/>
</dbReference>
<evidence type="ECO:0000256" key="4">
    <source>
        <dbReference type="ARBA" id="ARBA00030643"/>
    </source>
</evidence>
<dbReference type="Pfam" id="PF20939">
    <property type="entry name" value="MsrA_helical"/>
    <property type="match status" value="1"/>
</dbReference>
<sequence>MSCDTVLKVSQLRSVNNVYSFMAQFGAAPGVIRTRVGYAGGSTVHPTYRNMNDHTETVDLDYDPEQTNYQTLLSMFWKYHDPTSKCTRQYMSAIFFHDEEQKLLAEESMKAEQNKIARPIRTSILPAKAFYEAEDYHQKYLLQRHGLLMNSLDIDPGEDLIKSHVAARINGYIGGFGTVSQFDKEWQKWGINDKMAEYIRQEVMSSFRGSC</sequence>
<proteinExistence type="inferred from homology"/>
<reference evidence="7" key="1">
    <citation type="journal article" date="2021" name="Sci. Adv.">
        <title>The American lobster genome reveals insights on longevity, neural, and immune adaptations.</title>
        <authorList>
            <person name="Polinski J.M."/>
            <person name="Zimin A.V."/>
            <person name="Clark K.F."/>
            <person name="Kohn A.B."/>
            <person name="Sadowski N."/>
            <person name="Timp W."/>
            <person name="Ptitsyn A."/>
            <person name="Khanna P."/>
            <person name="Romanova D.Y."/>
            <person name="Williams P."/>
            <person name="Greenwood S.J."/>
            <person name="Moroz L.L."/>
            <person name="Walt D.R."/>
            <person name="Bodnar A.G."/>
        </authorList>
    </citation>
    <scope>NUCLEOTIDE SEQUENCE</scope>
    <source>
        <strain evidence="7">GMGI-L3</strain>
    </source>
</reference>
<comment type="similarity">
    <text evidence="1">Belongs to the MsrA Met sulfoxide reductase family.</text>
</comment>
<evidence type="ECO:0000259" key="5">
    <source>
        <dbReference type="Pfam" id="PF01625"/>
    </source>
</evidence>